<comment type="caution">
    <text evidence="1">The sequence shown here is derived from an EMBL/GenBank/DDBJ whole genome shotgun (WGS) entry which is preliminary data.</text>
</comment>
<dbReference type="PANTHER" id="PTHR46087:SF1">
    <property type="entry name" value="ARM REPEAT SUPERFAMILY PROTEIN"/>
    <property type="match status" value="1"/>
</dbReference>
<proteinExistence type="predicted"/>
<dbReference type="AlphaFoldDB" id="A0AAV7EG66"/>
<dbReference type="Proteomes" id="UP000825729">
    <property type="component" value="Unassembled WGS sequence"/>
</dbReference>
<gene>
    <name evidence="1" type="ORF">H6P81_013198</name>
</gene>
<accession>A0AAV7EG66</accession>
<dbReference type="Pfam" id="PF21052">
    <property type="entry name" value="EFR3_ARM"/>
    <property type="match status" value="1"/>
</dbReference>
<evidence type="ECO:0000313" key="2">
    <source>
        <dbReference type="Proteomes" id="UP000825729"/>
    </source>
</evidence>
<sequence length="891" mass="98880">MPPLLYGSYKRGEGGQPVKRYKKLLAEIFPKSQEGEPNDRKICKLCEYASKNAIRIPKITQTLEQRCFKDLRNEHFHQAKIVVCIYRKLLATCKEQMPLYASSLLCIVRTLLEQTRQDEMRILGCQILVDFVNNQTDSTYMFNLEGLIPKLCQLAQETGEDEKALRLRSSGLQALASMVWFMGEYSHITVDFDDIISATLDNYDGFQMNSGIIAQDVDLAVVNTKMELDATIDTSKCPSYWSRICLQNMAALAKEATTIRRVLEPAFRYLDSGNHWSSERGLARSVLQELQLLMEKAGENTHLLLSILVKHLEHKNVIKRPNMQIDIVKVTAYLAQYSKLQSSVAIIGAISDIMKLLRKCMQCSIETADVGDDAMKLNSELHSALEECLLRLSIKVGDVGPILDLMAVLLENITASPVVARTTISSVYHTAQIVATMPNVSYNKKAFPEALFLQLLLAMTHPDHETRVGAHRVLSAVLVPSLICPWSSLSSHVTASGLGQNDLEEQTSLRLSSHQVGLLLSSIWAQATSSENSPANFEALAHTFNIVLMFSRTKSSGHVALVRSLQLAFSLRSISLQENGSLKPSCRRSLFSLASYMLIFSAKAGSLHHLIPLIKEPLTDKTVDPFLHLIEESRVEAVYNISEGKNSTYGSPDDEASALKSLSAIEMDNGRLRETIISDFMQACGNLSEEELSGIKQQLMQEFSPDDAYPLGGPLFMETPRPCSPLPHKDFSSFDEIIPLASLTDDEILTEVFGSQSDRKASVVGNTTDIISVNQLINSVLETARQVASFPVSMTPVPYDQMKSQCEALVIGKQQKMSALLSLKHQNEPLSYENGLPSSPEMMELPDPHPKLLDPDEVQVGGTLMCSSEYEQSFRLPPSSPYDKFLKAAGC</sequence>
<protein>
    <submittedName>
        <fullName evidence="1">Uncharacterized protein</fullName>
    </submittedName>
</protein>
<dbReference type="EMBL" id="JAINDJ010000005">
    <property type="protein sequence ID" value="KAG9447070.1"/>
    <property type="molecule type" value="Genomic_DNA"/>
</dbReference>
<dbReference type="InterPro" id="IPR016024">
    <property type="entry name" value="ARM-type_fold"/>
</dbReference>
<dbReference type="SUPFAM" id="SSF48371">
    <property type="entry name" value="ARM repeat"/>
    <property type="match status" value="1"/>
</dbReference>
<evidence type="ECO:0000313" key="1">
    <source>
        <dbReference type="EMBL" id="KAG9447070.1"/>
    </source>
</evidence>
<organism evidence="1 2">
    <name type="scientific">Aristolochia fimbriata</name>
    <name type="common">White veined hardy Dutchman's pipe vine</name>
    <dbReference type="NCBI Taxonomy" id="158543"/>
    <lineage>
        <taxon>Eukaryota</taxon>
        <taxon>Viridiplantae</taxon>
        <taxon>Streptophyta</taxon>
        <taxon>Embryophyta</taxon>
        <taxon>Tracheophyta</taxon>
        <taxon>Spermatophyta</taxon>
        <taxon>Magnoliopsida</taxon>
        <taxon>Magnoliidae</taxon>
        <taxon>Piperales</taxon>
        <taxon>Aristolochiaceae</taxon>
        <taxon>Aristolochia</taxon>
    </lineage>
</organism>
<dbReference type="InterPro" id="IPR055296">
    <property type="entry name" value="SRL2-like"/>
</dbReference>
<dbReference type="InterPro" id="IPR049152">
    <property type="entry name" value="EFR3-like_ARM"/>
</dbReference>
<keyword evidence="2" id="KW-1185">Reference proteome</keyword>
<reference evidence="1 2" key="1">
    <citation type="submission" date="2021-07" db="EMBL/GenBank/DDBJ databases">
        <title>The Aristolochia fimbriata genome: insights into angiosperm evolution, floral development and chemical biosynthesis.</title>
        <authorList>
            <person name="Jiao Y."/>
        </authorList>
    </citation>
    <scope>NUCLEOTIDE SEQUENCE [LARGE SCALE GENOMIC DNA]</scope>
    <source>
        <strain evidence="1">IBCAS-2021</strain>
        <tissue evidence="1">Leaf</tissue>
    </source>
</reference>
<dbReference type="PANTHER" id="PTHR46087">
    <property type="entry name" value="PUTATIVE, EXPRESSED-RELATED"/>
    <property type="match status" value="1"/>
</dbReference>
<name>A0AAV7EG66_ARIFI</name>